<name>A0A401WAH6_STREY</name>
<sequence length="205" mass="22113">MSKHFDVTAVTFYFDSACPWTWRTARWLVDATERRGIPLSYRAFDLTDGAPLDELPAKRRPAAAGSRCLLRLAEAAHADGRDTLTGTVYAAYGAAVFDGDADPSPELAERCLAEAGAATYADVLHDAALDRPVARAREQAQEFSGEDAGSPVTVLTTRRGERGFFGPVVAPTPTGAEADRLWDALVGAVSVPQFFELRARRTAKP</sequence>
<comment type="caution">
    <text evidence="1">The sequence shown here is derived from an EMBL/GenBank/DDBJ whole genome shotgun (WGS) entry which is preliminary data.</text>
</comment>
<dbReference type="AlphaFoldDB" id="A0A401WAH6"/>
<accession>A0A401WAH6</accession>
<dbReference type="EMBL" id="BHZD01000001">
    <property type="protein sequence ID" value="GCD46318.1"/>
    <property type="molecule type" value="Genomic_DNA"/>
</dbReference>
<keyword evidence="2" id="KW-1185">Reference proteome</keyword>
<proteinExistence type="predicted"/>
<dbReference type="RefSeq" id="WP_125056709.1">
    <property type="nucleotide sequence ID" value="NZ_BHZD01000001.1"/>
</dbReference>
<evidence type="ECO:0000313" key="1">
    <source>
        <dbReference type="EMBL" id="GCD46318.1"/>
    </source>
</evidence>
<dbReference type="Pfam" id="PF22234">
    <property type="entry name" value="Rv2466c-like"/>
    <property type="match status" value="1"/>
</dbReference>
<gene>
    <name evidence="1" type="ORF">GKJPGBOP_06066</name>
</gene>
<organism evidence="1 2">
    <name type="scientific">Streptomyces paromomycinus</name>
    <name type="common">Streptomyces rimosus subsp. paromomycinus</name>
    <dbReference type="NCBI Taxonomy" id="92743"/>
    <lineage>
        <taxon>Bacteria</taxon>
        <taxon>Bacillati</taxon>
        <taxon>Actinomycetota</taxon>
        <taxon>Actinomycetes</taxon>
        <taxon>Kitasatosporales</taxon>
        <taxon>Streptomycetaceae</taxon>
        <taxon>Streptomyces</taxon>
    </lineage>
</organism>
<dbReference type="SUPFAM" id="SSF52833">
    <property type="entry name" value="Thioredoxin-like"/>
    <property type="match status" value="1"/>
</dbReference>
<dbReference type="InterPro" id="IPR036249">
    <property type="entry name" value="Thioredoxin-like_sf"/>
</dbReference>
<reference evidence="1 2" key="1">
    <citation type="submission" date="2018-11" db="EMBL/GenBank/DDBJ databases">
        <title>Whole genome sequence of Streptomyces paromomycinus NBRC 15454(T).</title>
        <authorList>
            <person name="Komaki H."/>
            <person name="Tamura T."/>
        </authorList>
    </citation>
    <scope>NUCLEOTIDE SEQUENCE [LARGE SCALE GENOMIC DNA]</scope>
    <source>
        <strain evidence="1 2">NBRC 15454</strain>
    </source>
</reference>
<dbReference type="Gene3D" id="3.40.30.10">
    <property type="entry name" value="Glutaredoxin"/>
    <property type="match status" value="1"/>
</dbReference>
<dbReference type="InterPro" id="IPR053977">
    <property type="entry name" value="Rv2466c-like"/>
</dbReference>
<evidence type="ECO:0000313" key="2">
    <source>
        <dbReference type="Proteomes" id="UP000286746"/>
    </source>
</evidence>
<protein>
    <submittedName>
        <fullName evidence="1">DSBA oxidoreductase</fullName>
    </submittedName>
</protein>
<dbReference type="Proteomes" id="UP000286746">
    <property type="component" value="Unassembled WGS sequence"/>
</dbReference>